<evidence type="ECO:0000256" key="2">
    <source>
        <dbReference type="ARBA" id="ARBA00022448"/>
    </source>
</evidence>
<dbReference type="CDD" id="cd18573">
    <property type="entry name" value="ABC_6TM_ABCB10_like"/>
    <property type="match status" value="1"/>
</dbReference>
<dbReference type="OMA" id="MYTGHTL"/>
<dbReference type="EMBL" id="DS235379">
    <property type="protein sequence ID" value="EEB15439.1"/>
    <property type="molecule type" value="Genomic_DNA"/>
</dbReference>
<evidence type="ECO:0000259" key="10">
    <source>
        <dbReference type="PROSITE" id="PS50929"/>
    </source>
</evidence>
<feature type="domain" description="ABC transmembrane type-1" evidence="10">
    <location>
        <begin position="129"/>
        <end position="401"/>
    </location>
</feature>
<feature type="domain" description="ABC transporter" evidence="9">
    <location>
        <begin position="435"/>
        <end position="674"/>
    </location>
</feature>
<dbReference type="InterPro" id="IPR027417">
    <property type="entry name" value="P-loop_NTPase"/>
</dbReference>
<keyword evidence="11" id="KW-0378">Hydrolase</keyword>
<keyword evidence="13" id="KW-1185">Reference proteome</keyword>
<keyword evidence="7 8" id="KW-0472">Membrane</keyword>
<evidence type="ECO:0000256" key="3">
    <source>
        <dbReference type="ARBA" id="ARBA00022692"/>
    </source>
</evidence>
<dbReference type="InterPro" id="IPR039421">
    <property type="entry name" value="Type_1_exporter"/>
</dbReference>
<dbReference type="PROSITE" id="PS50929">
    <property type="entry name" value="ABC_TM1F"/>
    <property type="match status" value="1"/>
</dbReference>
<evidence type="ECO:0000313" key="11">
    <source>
        <dbReference type="EMBL" id="EEB15439.1"/>
    </source>
</evidence>
<dbReference type="RefSeq" id="XP_002428177.1">
    <property type="nucleotide sequence ID" value="XM_002428132.1"/>
</dbReference>
<dbReference type="InterPro" id="IPR003439">
    <property type="entry name" value="ABC_transporter-like_ATP-bd"/>
</dbReference>
<dbReference type="CDD" id="cd03249">
    <property type="entry name" value="ABC_MTABC3_MDL1_MDL2"/>
    <property type="match status" value="1"/>
</dbReference>
<dbReference type="GO" id="GO:0005524">
    <property type="term" value="F:ATP binding"/>
    <property type="evidence" value="ECO:0007669"/>
    <property type="project" value="UniProtKB-KW"/>
</dbReference>
<dbReference type="FunCoup" id="E0VPY3">
    <property type="interactions" value="730"/>
</dbReference>
<evidence type="ECO:0000256" key="4">
    <source>
        <dbReference type="ARBA" id="ARBA00022741"/>
    </source>
</evidence>
<keyword evidence="5 11" id="KW-0067">ATP-binding</keyword>
<evidence type="ECO:0000256" key="8">
    <source>
        <dbReference type="SAM" id="Phobius"/>
    </source>
</evidence>
<dbReference type="GO" id="GO:0016887">
    <property type="term" value="F:ATP hydrolysis activity"/>
    <property type="evidence" value="ECO:0007669"/>
    <property type="project" value="InterPro"/>
</dbReference>
<dbReference type="PROSITE" id="PS50893">
    <property type="entry name" value="ABC_TRANSPORTER_2"/>
    <property type="match status" value="1"/>
</dbReference>
<dbReference type="PIRSF" id="PIRSF002773">
    <property type="entry name" value="ABC_prm/ATPase_B"/>
    <property type="match status" value="1"/>
</dbReference>
<dbReference type="VEuPathDB" id="VectorBase:PHUM368590"/>
<dbReference type="InterPro" id="IPR011527">
    <property type="entry name" value="ABC1_TM_dom"/>
</dbReference>
<dbReference type="KEGG" id="phu:Phum_PHUM368590"/>
<dbReference type="EC" id="3.6.3.44" evidence="11"/>
<dbReference type="GO" id="GO:0005743">
    <property type="term" value="C:mitochondrial inner membrane"/>
    <property type="evidence" value="ECO:0007669"/>
    <property type="project" value="UniProtKB-SubCell"/>
</dbReference>
<evidence type="ECO:0000256" key="5">
    <source>
        <dbReference type="ARBA" id="ARBA00022840"/>
    </source>
</evidence>
<name>E0VPY3_PEDHC</name>
<dbReference type="Gene3D" id="3.40.50.300">
    <property type="entry name" value="P-loop containing nucleotide triphosphate hydrolases"/>
    <property type="match status" value="1"/>
</dbReference>
<feature type="transmembrane region" description="Helical" evidence="8">
    <location>
        <begin position="173"/>
        <end position="195"/>
    </location>
</feature>
<dbReference type="CTD" id="8233557"/>
<dbReference type="GeneID" id="8233557"/>
<protein>
    <submittedName>
        <fullName evidence="11 12">ATP-binding cassette subfamily B, member 10</fullName>
        <ecNumber evidence="11">3.6.3.44</ecNumber>
    </submittedName>
</protein>
<dbReference type="SUPFAM" id="SSF90123">
    <property type="entry name" value="ABC transporter transmembrane region"/>
    <property type="match status" value="1"/>
</dbReference>
<evidence type="ECO:0000313" key="12">
    <source>
        <dbReference type="EnsemblMetazoa" id="PHUM368590-PA"/>
    </source>
</evidence>
<keyword evidence="3 8" id="KW-0812">Transmembrane</keyword>
<reference evidence="11" key="2">
    <citation type="submission" date="2007-04" db="EMBL/GenBank/DDBJ databases">
        <title>The genome of the human body louse.</title>
        <authorList>
            <consortium name="The Human Body Louse Genome Consortium"/>
            <person name="Kirkness E."/>
            <person name="Walenz B."/>
            <person name="Hass B."/>
            <person name="Bruggner R."/>
            <person name="Strausberg R."/>
        </authorList>
    </citation>
    <scope>NUCLEOTIDE SEQUENCE</scope>
    <source>
        <strain evidence="11">USDA</strain>
    </source>
</reference>
<feature type="transmembrane region" description="Helical" evidence="8">
    <location>
        <begin position="378"/>
        <end position="396"/>
    </location>
</feature>
<keyword evidence="2" id="KW-0813">Transport</keyword>
<dbReference type="Pfam" id="PF00664">
    <property type="entry name" value="ABC_membrane"/>
    <property type="match status" value="1"/>
</dbReference>
<sequence>MLVLFKKKFSKMKSFDYLTKYYCVLNYKTQVMIRPKSTFVSLPNFVTKVSNLFISKGTNITKNDCKKTFTFCCFKSNDRSVYNFFHTSKRKLSDNVTIKNFKIKPVVKNKPGEFRRLLSLAKPEKWKIAGALCLLLISSSITIAVPFSLGKIIDIIQTEDTIKMKENLTKLSLILLTLFFIGGVANFGRVFLISVADLAYFDQKKTGELINRLSSDTQLVCQALTKNISDGLRSGIMVIGGIIIMFYMSSELALVGISVVPPVAALAIVYGRFVKNLTKQVQVFFKKFACFLMSTSLAEEKLSSIRTVKVFGHENFEINNYENSLNHALSLQYKEALARGVFFGLTGMSGNAITLTVLCYGGFLVGDGSLTVGNLTSFLLYAAYIGVSIAGLTNFYSELNRSLGASIRLWEIIDRVPPISSTDGLIPNTEPKGFITFKNVTFFYPTRKDTPILESLSLDIPEAKVTAIVGSSGSGKSTIASILLRLYEPTKGEILLDGFNIHDLSPHWIRKHIGFVAQEPILFSGSIRENIIYGASEDAIVTEEELIQAAKESNCYDFISNFTQGFDTRVGERGVMLSGGQKQRIAIARALIKSPKILLLDEATSALDAESEHLVQEALERIMKGRTVLVIAHRLSSIKNSDQIIVLERGRVVEKGNYKELMQSEGGCFRKLVKHQALF</sequence>
<dbReference type="GO" id="GO:0090374">
    <property type="term" value="P:oligopeptide export from mitochondrion"/>
    <property type="evidence" value="ECO:0007669"/>
    <property type="project" value="TreeGrafter"/>
</dbReference>
<evidence type="ECO:0000256" key="7">
    <source>
        <dbReference type="ARBA" id="ARBA00023136"/>
    </source>
</evidence>
<dbReference type="PROSITE" id="PS00211">
    <property type="entry name" value="ABC_TRANSPORTER_1"/>
    <property type="match status" value="1"/>
</dbReference>
<dbReference type="EnsemblMetazoa" id="PHUM368590-RA">
    <property type="protein sequence ID" value="PHUM368590-PA"/>
    <property type="gene ID" value="PHUM368590"/>
</dbReference>
<keyword evidence="4" id="KW-0547">Nucleotide-binding</keyword>
<gene>
    <name evidence="12" type="primary">8233557</name>
    <name evidence="11" type="ORF">Phum_PHUM368590</name>
</gene>
<feature type="transmembrane region" description="Helical" evidence="8">
    <location>
        <begin position="254"/>
        <end position="273"/>
    </location>
</feature>
<organism>
    <name type="scientific">Pediculus humanus subsp. corporis</name>
    <name type="common">Body louse</name>
    <dbReference type="NCBI Taxonomy" id="121224"/>
    <lineage>
        <taxon>Eukaryota</taxon>
        <taxon>Metazoa</taxon>
        <taxon>Ecdysozoa</taxon>
        <taxon>Arthropoda</taxon>
        <taxon>Hexapoda</taxon>
        <taxon>Insecta</taxon>
        <taxon>Pterygota</taxon>
        <taxon>Neoptera</taxon>
        <taxon>Paraneoptera</taxon>
        <taxon>Psocodea</taxon>
        <taxon>Troctomorpha</taxon>
        <taxon>Phthiraptera</taxon>
        <taxon>Anoplura</taxon>
        <taxon>Pediculidae</taxon>
        <taxon>Pediculus</taxon>
    </lineage>
</organism>
<dbReference type="PANTHER" id="PTHR43394">
    <property type="entry name" value="ATP-DEPENDENT PERMEASE MDL1, MITOCHONDRIAL"/>
    <property type="match status" value="1"/>
</dbReference>
<dbReference type="PANTHER" id="PTHR43394:SF1">
    <property type="entry name" value="ATP-BINDING CASSETTE SUB-FAMILY B MEMBER 10, MITOCHONDRIAL"/>
    <property type="match status" value="1"/>
</dbReference>
<dbReference type="STRING" id="121224.E0VPY3"/>
<dbReference type="FunFam" id="3.40.50.300:FF:000403">
    <property type="entry name" value="ATP-binding cassette sub-family B member 8, mitochondrial"/>
    <property type="match status" value="1"/>
</dbReference>
<dbReference type="SMART" id="SM00382">
    <property type="entry name" value="AAA"/>
    <property type="match status" value="1"/>
</dbReference>
<dbReference type="eggNOG" id="KOG0058">
    <property type="taxonomic scope" value="Eukaryota"/>
</dbReference>
<dbReference type="InterPro" id="IPR017871">
    <property type="entry name" value="ABC_transporter-like_CS"/>
</dbReference>
<dbReference type="Proteomes" id="UP000009046">
    <property type="component" value="Unassembled WGS sequence"/>
</dbReference>
<dbReference type="OrthoDB" id="6500128at2759"/>
<dbReference type="InParanoid" id="E0VPY3"/>
<feature type="transmembrane region" description="Helical" evidence="8">
    <location>
        <begin position="341"/>
        <end position="366"/>
    </location>
</feature>
<dbReference type="SUPFAM" id="SSF52540">
    <property type="entry name" value="P-loop containing nucleoside triphosphate hydrolases"/>
    <property type="match status" value="1"/>
</dbReference>
<evidence type="ECO:0000256" key="1">
    <source>
        <dbReference type="ARBA" id="ARBA00004448"/>
    </source>
</evidence>
<evidence type="ECO:0000313" key="13">
    <source>
        <dbReference type="Proteomes" id="UP000009046"/>
    </source>
</evidence>
<reference evidence="12" key="3">
    <citation type="submission" date="2021-02" db="UniProtKB">
        <authorList>
            <consortium name="EnsemblMetazoa"/>
        </authorList>
    </citation>
    <scope>IDENTIFICATION</scope>
    <source>
        <strain evidence="12">USDA</strain>
    </source>
</reference>
<dbReference type="Gene3D" id="1.20.1560.10">
    <property type="entry name" value="ABC transporter type 1, transmembrane domain"/>
    <property type="match status" value="2"/>
</dbReference>
<evidence type="ECO:0000259" key="9">
    <source>
        <dbReference type="PROSITE" id="PS50893"/>
    </source>
</evidence>
<dbReference type="Pfam" id="PF00005">
    <property type="entry name" value="ABC_tran"/>
    <property type="match status" value="1"/>
</dbReference>
<evidence type="ECO:0000256" key="6">
    <source>
        <dbReference type="ARBA" id="ARBA00022989"/>
    </source>
</evidence>
<dbReference type="AlphaFoldDB" id="E0VPY3"/>
<reference evidence="11" key="1">
    <citation type="submission" date="2007-04" db="EMBL/GenBank/DDBJ databases">
        <title>Annotation of Pediculus humanus corporis strain USDA.</title>
        <authorList>
            <person name="Kirkness E."/>
            <person name="Hannick L."/>
            <person name="Hass B."/>
            <person name="Bruggner R."/>
            <person name="Lawson D."/>
            <person name="Bidwell S."/>
            <person name="Joardar V."/>
            <person name="Caler E."/>
            <person name="Walenz B."/>
            <person name="Inman J."/>
            <person name="Schobel S."/>
            <person name="Galinsky K."/>
            <person name="Amedeo P."/>
            <person name="Strausberg R."/>
        </authorList>
    </citation>
    <scope>NUCLEOTIDE SEQUENCE</scope>
    <source>
        <strain evidence="11">USDA</strain>
    </source>
</reference>
<keyword evidence="6 8" id="KW-1133">Transmembrane helix</keyword>
<feature type="transmembrane region" description="Helical" evidence="8">
    <location>
        <begin position="128"/>
        <end position="153"/>
    </location>
</feature>
<dbReference type="HOGENOM" id="CLU_000604_84_3_1"/>
<dbReference type="EMBL" id="AAZO01004287">
    <property type="status" value="NOT_ANNOTATED_CDS"/>
    <property type="molecule type" value="Genomic_DNA"/>
</dbReference>
<dbReference type="InterPro" id="IPR036640">
    <property type="entry name" value="ABC1_TM_sf"/>
</dbReference>
<accession>E0VPY3</accession>
<comment type="subcellular location">
    <subcellularLocation>
        <location evidence="1">Mitochondrion inner membrane</location>
        <topology evidence="1">Multi-pass membrane protein</topology>
    </subcellularLocation>
</comment>
<proteinExistence type="predicted"/>
<dbReference type="GO" id="GO:0015421">
    <property type="term" value="F:ABC-type oligopeptide transporter activity"/>
    <property type="evidence" value="ECO:0007669"/>
    <property type="project" value="TreeGrafter"/>
</dbReference>
<dbReference type="InterPro" id="IPR003593">
    <property type="entry name" value="AAA+_ATPase"/>
</dbReference>